<dbReference type="OMA" id="NIDSMIC"/>
<dbReference type="Proteomes" id="UP000025227">
    <property type="component" value="Unplaced"/>
</dbReference>
<dbReference type="InterPro" id="IPR000477">
    <property type="entry name" value="RT_dom"/>
</dbReference>
<organism evidence="3 4">
    <name type="scientific">Haemonchus contortus</name>
    <name type="common">Barber pole worm</name>
    <dbReference type="NCBI Taxonomy" id="6289"/>
    <lineage>
        <taxon>Eukaryota</taxon>
        <taxon>Metazoa</taxon>
        <taxon>Ecdysozoa</taxon>
        <taxon>Nematoda</taxon>
        <taxon>Chromadorea</taxon>
        <taxon>Rhabditida</taxon>
        <taxon>Rhabditina</taxon>
        <taxon>Rhabditomorpha</taxon>
        <taxon>Strongyloidea</taxon>
        <taxon>Trichostrongylidae</taxon>
        <taxon>Haemonchus</taxon>
    </lineage>
</organism>
<evidence type="ECO:0000313" key="3">
    <source>
        <dbReference type="Proteomes" id="UP000025227"/>
    </source>
</evidence>
<evidence type="ECO:0000256" key="1">
    <source>
        <dbReference type="SAM" id="MobiDB-lite"/>
    </source>
</evidence>
<proteinExistence type="predicted"/>
<dbReference type="PANTHER" id="PTHR37984">
    <property type="entry name" value="PROTEIN CBG26694"/>
    <property type="match status" value="1"/>
</dbReference>
<dbReference type="InterPro" id="IPR043128">
    <property type="entry name" value="Rev_trsase/Diguanyl_cyclase"/>
</dbReference>
<dbReference type="OrthoDB" id="5919961at2759"/>
<dbReference type="CDD" id="cd01647">
    <property type="entry name" value="RT_LTR"/>
    <property type="match status" value="1"/>
</dbReference>
<keyword evidence="3" id="KW-1185">Reference proteome</keyword>
<dbReference type="PANTHER" id="PTHR37984:SF5">
    <property type="entry name" value="PROTEIN NYNRIN-LIKE"/>
    <property type="match status" value="1"/>
</dbReference>
<dbReference type="Gene3D" id="3.30.70.270">
    <property type="match status" value="1"/>
</dbReference>
<sequence>MDQANLGSRNSRQDDRQAEAPLHGCRQARTWTLYQNQGDALPQARCSPGFHKKRLVPHASIPFLGAEIDRLVTQNVISAVDHSLWAAPIVVVRKANGSIRLCADFSSRLNDALLSHRHSLPTAEDVFTELNGGTIFSQIDFADAFLQVEVDNDSKELLTINTHRGLYRYSRLPFRVISAPGIFQQIIDSMISGLNGVAAYLDEVLSPAAPFPSTTPTWKPSFQGYPRKATAFAPTSVSS</sequence>
<evidence type="ECO:0000313" key="4">
    <source>
        <dbReference type="WBParaSite" id="HCON_00191060-00001"/>
    </source>
</evidence>
<dbReference type="InterPro" id="IPR043502">
    <property type="entry name" value="DNA/RNA_pol_sf"/>
</dbReference>
<evidence type="ECO:0000259" key="2">
    <source>
        <dbReference type="Pfam" id="PF00078"/>
    </source>
</evidence>
<name>A0A7I4Z6K6_HAECO</name>
<feature type="compositionally biased region" description="Polar residues" evidence="1">
    <location>
        <begin position="1"/>
        <end position="10"/>
    </location>
</feature>
<dbReference type="WBParaSite" id="HCON_00191060-00001">
    <property type="protein sequence ID" value="HCON_00191060-00001"/>
    <property type="gene ID" value="HCON_00191060"/>
</dbReference>
<feature type="domain" description="Reverse transcriptase" evidence="2">
    <location>
        <begin position="108"/>
        <end position="205"/>
    </location>
</feature>
<reference evidence="4" key="1">
    <citation type="submission" date="2020-12" db="UniProtKB">
        <authorList>
            <consortium name="WormBaseParasite"/>
        </authorList>
    </citation>
    <scope>IDENTIFICATION</scope>
    <source>
        <strain evidence="4">MHco3</strain>
    </source>
</reference>
<dbReference type="SUPFAM" id="SSF56672">
    <property type="entry name" value="DNA/RNA polymerases"/>
    <property type="match status" value="1"/>
</dbReference>
<feature type="region of interest" description="Disordered" evidence="1">
    <location>
        <begin position="1"/>
        <end position="21"/>
    </location>
</feature>
<dbReference type="InterPro" id="IPR050951">
    <property type="entry name" value="Retrovirus_Pol_polyprotein"/>
</dbReference>
<dbReference type="Pfam" id="PF00078">
    <property type="entry name" value="RVT_1"/>
    <property type="match status" value="1"/>
</dbReference>
<dbReference type="Gene3D" id="3.10.10.10">
    <property type="entry name" value="HIV Type 1 Reverse Transcriptase, subunit A, domain 1"/>
    <property type="match status" value="1"/>
</dbReference>
<dbReference type="AlphaFoldDB" id="A0A7I4Z6K6"/>
<protein>
    <submittedName>
        <fullName evidence="4">Reverse transcriptase domain-containing protein</fullName>
    </submittedName>
</protein>
<accession>A0A7I4Z6K6</accession>